<dbReference type="Proteomes" id="UP001187531">
    <property type="component" value="Unassembled WGS sequence"/>
</dbReference>
<protein>
    <submittedName>
        <fullName evidence="2">Uncharacterized protein</fullName>
    </submittedName>
</protein>
<feature type="region of interest" description="Disordered" evidence="1">
    <location>
        <begin position="354"/>
        <end position="389"/>
    </location>
</feature>
<keyword evidence="3" id="KW-1185">Reference proteome</keyword>
<sequence length="1220" mass="137349">MMGKKRGKEARGKKFVNKYKEIQEKIKVQRSNQEYSREYEYEMVSTICESTEEGGQQGDEINEDGFQTHFEAKVLEKMNIEGNFENDKLCMKFKECIEIKECKDMEKIDLQESMLEYFELEEGNEFQVNHGTSLRNPVDPHLNETKKYSSLSKKVQNFQKDRPSITQETRGTSLCNPVDLHVYETKKSALKSTEAAIILKIAPETAISTCHIVDIAEALWKKGHVTFYNENQVYLVSNLIRKKVNVVKLRTDTITVRGNKIVTKGTKRKSLVEVYDYSCDFGISTCPCKLAVLRSRGHDLVTEKSNIQLKTLKNVKVRSKRHVRPGIKSSLTIQDCYNIKPAADSVAAHKLSFTSDSDNQDEGSSPINGTSRAILKTSGEQNTLGTGIRNKNKEITEVASLKKTSKYQSKSSDGDHNSKVAKLTEDIQFVKTMTTPLKRKLEEIRRSTAKRPVKSVAADKIPDKAYDVEAVMLEKGGSHGSKIYLLCVDQTGGLLFVIERLQPTASNRPTTKLTIASDDLTTVAQMMVWKKPDKKYDVSILERYAIVNANINIFKNSTNLAPSLIVPTKLISLGRHPALPQRQVIRIPNPTIVRDEEGVFINGQIVSINPNVQRSNQEYSREYEYEMVSTICESTEEGGQQGDEINEDGFQTHFEAKVLEKMNIEGNFENDKLGMKFKECMEIKECKDMEKVDLQESMLEYFELEEGNEFQVNHGTSLRNPVDPHLNETKKYGSLSKKVQNFQKDRPSITQETRGTSLCNPVDLHVYETKKSALKSTEAAIILKIAPETAISTCHIVDIAEALWRKGHVTFYNENQVYLVSNLIRKKVNVVKLSTDTITVRGNKIVTKGTKRKSLVEVYDYSCDFGISTCPCKLAVLRSRGHDLVTEKSNIQLKTLKNVKVRSKRHVRPGIKSSLTIQDCYNIKPAADSVAAHKLSITSDSDNQDEGSFTSPINETSRAILKTSGEQNTLGTGIRNKNKEITEVASLKKTSKYQSKSSDGDHNSKVAKQTEDIQFVKTVKKKKHWPTQPMKPRKMARRQKIRFEATPSTIPTSICHGYGFTRTSPEIAESLPVLQLPNLHDLQYASNAENANKLISFVGLLLKIERLQPTASNRPTTKLTIASDDLTTVAQMMVWKKPDKKYDVSILERYAIVNANINIFKNSTNLAPSLIVPTKLISLGCHPALPQRQVIRIPNPTIVRDEEGVFINGQIVSINPNVSI</sequence>
<organism evidence="2 3">
    <name type="scientific">Artemia franciscana</name>
    <name type="common">Brine shrimp</name>
    <name type="synonym">Artemia sanfranciscana</name>
    <dbReference type="NCBI Taxonomy" id="6661"/>
    <lineage>
        <taxon>Eukaryota</taxon>
        <taxon>Metazoa</taxon>
        <taxon>Ecdysozoa</taxon>
        <taxon>Arthropoda</taxon>
        <taxon>Crustacea</taxon>
        <taxon>Branchiopoda</taxon>
        <taxon>Anostraca</taxon>
        <taxon>Artemiidae</taxon>
        <taxon>Artemia</taxon>
    </lineage>
</organism>
<reference evidence="2" key="1">
    <citation type="submission" date="2023-07" db="EMBL/GenBank/DDBJ databases">
        <title>Chromosome-level genome assembly of Artemia franciscana.</title>
        <authorList>
            <person name="Jo E."/>
        </authorList>
    </citation>
    <scope>NUCLEOTIDE SEQUENCE</scope>
    <source>
        <tissue evidence="2">Whole body</tissue>
    </source>
</reference>
<comment type="caution">
    <text evidence="2">The sequence shown here is derived from an EMBL/GenBank/DDBJ whole genome shotgun (WGS) entry which is preliminary data.</text>
</comment>
<feature type="region of interest" description="Disordered" evidence="1">
    <location>
        <begin position="989"/>
        <end position="1009"/>
    </location>
</feature>
<feature type="compositionally biased region" description="Basic and acidic residues" evidence="1">
    <location>
        <begin position="998"/>
        <end position="1009"/>
    </location>
</feature>
<gene>
    <name evidence="2" type="ORF">QYM36_009726</name>
</gene>
<feature type="compositionally biased region" description="Polar residues" evidence="1">
    <location>
        <begin position="354"/>
        <end position="371"/>
    </location>
</feature>
<dbReference type="AlphaFoldDB" id="A0AA88HP69"/>
<accession>A0AA88HP69</accession>
<proteinExistence type="predicted"/>
<name>A0AA88HP69_ARTSF</name>
<feature type="region of interest" description="Disordered" evidence="1">
    <location>
        <begin position="1018"/>
        <end position="1037"/>
    </location>
</feature>
<evidence type="ECO:0000313" key="3">
    <source>
        <dbReference type="Proteomes" id="UP001187531"/>
    </source>
</evidence>
<evidence type="ECO:0000313" key="2">
    <source>
        <dbReference type="EMBL" id="KAK2713929.1"/>
    </source>
</evidence>
<dbReference type="EMBL" id="JAVRJZ010000014">
    <property type="protein sequence ID" value="KAK2713929.1"/>
    <property type="molecule type" value="Genomic_DNA"/>
</dbReference>
<evidence type="ECO:0000256" key="1">
    <source>
        <dbReference type="SAM" id="MobiDB-lite"/>
    </source>
</evidence>